<sequence length="118" mass="13168">MIMWAFILVLRRKYPTHEGRSTLLLVDSLIPLDDAHTSPNSSGIGVLMESGALTIDAFLGNLQEAIFTMNFETTQMNALLPDTRRHDFLDSTDANNRRIIYVLGLMPKASLCLWSSGI</sequence>
<gene>
    <name evidence="1" type="primary">UTR4_3</name>
    <name evidence="1" type="ORF">CASFOL_022940</name>
</gene>
<dbReference type="EMBL" id="JAVIJP010000031">
    <property type="protein sequence ID" value="KAL3633178.1"/>
    <property type="molecule type" value="Genomic_DNA"/>
</dbReference>
<name>A0ABD3CT60_9LAMI</name>
<dbReference type="AlphaFoldDB" id="A0ABD3CT60"/>
<reference evidence="2" key="1">
    <citation type="journal article" date="2024" name="IScience">
        <title>Strigolactones Initiate the Formation of Haustorium-like Structures in Castilleja.</title>
        <authorList>
            <person name="Buerger M."/>
            <person name="Peterson D."/>
            <person name="Chory J."/>
        </authorList>
    </citation>
    <scope>NUCLEOTIDE SEQUENCE [LARGE SCALE GENOMIC DNA]</scope>
</reference>
<organism evidence="1 2">
    <name type="scientific">Castilleja foliolosa</name>
    <dbReference type="NCBI Taxonomy" id="1961234"/>
    <lineage>
        <taxon>Eukaryota</taxon>
        <taxon>Viridiplantae</taxon>
        <taxon>Streptophyta</taxon>
        <taxon>Embryophyta</taxon>
        <taxon>Tracheophyta</taxon>
        <taxon>Spermatophyta</taxon>
        <taxon>Magnoliopsida</taxon>
        <taxon>eudicotyledons</taxon>
        <taxon>Gunneridae</taxon>
        <taxon>Pentapetalae</taxon>
        <taxon>asterids</taxon>
        <taxon>lamiids</taxon>
        <taxon>Lamiales</taxon>
        <taxon>Orobanchaceae</taxon>
        <taxon>Pedicularideae</taxon>
        <taxon>Castillejinae</taxon>
        <taxon>Castilleja</taxon>
    </lineage>
</organism>
<dbReference type="Proteomes" id="UP001632038">
    <property type="component" value="Unassembled WGS sequence"/>
</dbReference>
<comment type="caution">
    <text evidence="1">The sequence shown here is derived from an EMBL/GenBank/DDBJ whole genome shotgun (WGS) entry which is preliminary data.</text>
</comment>
<evidence type="ECO:0000313" key="2">
    <source>
        <dbReference type="Proteomes" id="UP001632038"/>
    </source>
</evidence>
<accession>A0ABD3CT60</accession>
<keyword evidence="2" id="KW-1185">Reference proteome</keyword>
<protein>
    <submittedName>
        <fullName evidence="1">Enolase-phosphatase E1</fullName>
    </submittedName>
</protein>
<evidence type="ECO:0000313" key="1">
    <source>
        <dbReference type="EMBL" id="KAL3633178.1"/>
    </source>
</evidence>
<proteinExistence type="predicted"/>